<comment type="similarity">
    <text evidence="1">Belongs to the cytochrome P450 family.</text>
</comment>
<keyword evidence="5" id="KW-0349">Heme</keyword>
<keyword evidence="7" id="KW-1185">Reference proteome</keyword>
<evidence type="ECO:0000256" key="1">
    <source>
        <dbReference type="ARBA" id="ARBA00010617"/>
    </source>
</evidence>
<comment type="caution">
    <text evidence="6">The sequence shown here is derived from an EMBL/GenBank/DDBJ whole genome shotgun (WGS) entry which is preliminary data.</text>
</comment>
<keyword evidence="4 5" id="KW-0408">Iron</keyword>
<organism evidence="6 7">
    <name type="scientific">Colocasia esculenta</name>
    <name type="common">Wild taro</name>
    <name type="synonym">Arum esculentum</name>
    <dbReference type="NCBI Taxonomy" id="4460"/>
    <lineage>
        <taxon>Eukaryota</taxon>
        <taxon>Viridiplantae</taxon>
        <taxon>Streptophyta</taxon>
        <taxon>Embryophyta</taxon>
        <taxon>Tracheophyta</taxon>
        <taxon>Spermatophyta</taxon>
        <taxon>Magnoliopsida</taxon>
        <taxon>Liliopsida</taxon>
        <taxon>Araceae</taxon>
        <taxon>Aroideae</taxon>
        <taxon>Colocasieae</taxon>
        <taxon>Colocasia</taxon>
    </lineage>
</organism>
<dbReference type="SUPFAM" id="SSF48264">
    <property type="entry name" value="Cytochrome P450"/>
    <property type="match status" value="1"/>
</dbReference>
<evidence type="ECO:0000256" key="4">
    <source>
        <dbReference type="ARBA" id="ARBA00023004"/>
    </source>
</evidence>
<dbReference type="PRINTS" id="PR00463">
    <property type="entry name" value="EP450I"/>
</dbReference>
<dbReference type="GO" id="GO:0020037">
    <property type="term" value="F:heme binding"/>
    <property type="evidence" value="ECO:0007669"/>
    <property type="project" value="InterPro"/>
</dbReference>
<dbReference type="PRINTS" id="PR00385">
    <property type="entry name" value="P450"/>
</dbReference>
<reference evidence="6" key="1">
    <citation type="submission" date="2017-07" db="EMBL/GenBank/DDBJ databases">
        <title>Taro Niue Genome Assembly and Annotation.</title>
        <authorList>
            <person name="Atibalentja N."/>
            <person name="Keating K."/>
            <person name="Fields C.J."/>
        </authorList>
    </citation>
    <scope>NUCLEOTIDE SEQUENCE</scope>
    <source>
        <strain evidence="6">Niue_2</strain>
        <tissue evidence="6">Leaf</tissue>
    </source>
</reference>
<accession>A0A843W611</accession>
<dbReference type="InterPro" id="IPR002401">
    <property type="entry name" value="Cyt_P450_E_grp-I"/>
</dbReference>
<dbReference type="CDD" id="cd11064">
    <property type="entry name" value="CYP86A"/>
    <property type="match status" value="1"/>
</dbReference>
<dbReference type="GO" id="GO:0004497">
    <property type="term" value="F:monooxygenase activity"/>
    <property type="evidence" value="ECO:0007669"/>
    <property type="project" value="InterPro"/>
</dbReference>
<evidence type="ECO:0000256" key="2">
    <source>
        <dbReference type="ARBA" id="ARBA00022723"/>
    </source>
</evidence>
<gene>
    <name evidence="6" type="ORF">Taro_035549</name>
</gene>
<dbReference type="GO" id="GO:0005506">
    <property type="term" value="F:iron ion binding"/>
    <property type="evidence" value="ECO:0007669"/>
    <property type="project" value="InterPro"/>
</dbReference>
<evidence type="ECO:0000256" key="5">
    <source>
        <dbReference type="PIRSR" id="PIRSR602401-1"/>
    </source>
</evidence>
<dbReference type="PANTHER" id="PTHR24296">
    <property type="entry name" value="CYTOCHROME P450"/>
    <property type="match status" value="1"/>
</dbReference>
<dbReference type="InterPro" id="IPR036396">
    <property type="entry name" value="Cyt_P450_sf"/>
</dbReference>
<evidence type="ECO:0000313" key="6">
    <source>
        <dbReference type="EMBL" id="MQM02777.1"/>
    </source>
</evidence>
<dbReference type="InterPro" id="IPR001128">
    <property type="entry name" value="Cyt_P450"/>
</dbReference>
<proteinExistence type="inferred from homology"/>
<dbReference type="AlphaFoldDB" id="A0A843W611"/>
<dbReference type="GO" id="GO:0016705">
    <property type="term" value="F:oxidoreductase activity, acting on paired donors, with incorporation or reduction of molecular oxygen"/>
    <property type="evidence" value="ECO:0007669"/>
    <property type="project" value="InterPro"/>
</dbReference>
<sequence>MESFLPLLAAAAVTAAGALILVAAAAAAWNRNQLRRRYHPVAGTIFHQVLHFSRLHDYHTELSRRHKTYRLFAPFTGEVYTCDPAVVEHIVLTHFHNYGKGWYSHDTTTDLMGDGIFVVDGDKWRHQRKLASYEFSTRALRDYSGTVFKKNAAKLARGICEAVNAQQVIDIQDWLMKSTMDSIFEVAFGIELNCLQGSNEDDSQFVRALNESSVLLMWRFMNPLWKMMRWFNVGSEAKLRHNIRVVDQYIYRLIHTKNDQVSTRHNREDSSVEKEDMLSRFLLEREKDPKNMSYQYLRDIVLSFVIAGKDTTAGTLAWFFYMLCKHPSVQSRIAEEVAEAVVDGDGGTPSSFGEFADNITEKALAKMQYLHAALSETLRLYPAVPQDSKVCFSDETLPDGFDVKRGEIITYQPYVMGRMTYIWGEDAEVFRPERWLNADGIFSPESPFKFTAFQAGPRICLGKEFAYRQMKIFAATLVYFFMFKLSDETKAVNYRTMLTLHIDQGLHLRAGLRQHNAPIVALE</sequence>
<evidence type="ECO:0000256" key="3">
    <source>
        <dbReference type="ARBA" id="ARBA00023002"/>
    </source>
</evidence>
<dbReference type="Pfam" id="PF00067">
    <property type="entry name" value="p450"/>
    <property type="match status" value="1"/>
</dbReference>
<protein>
    <submittedName>
        <fullName evidence="6">Uncharacterized protein</fullName>
    </submittedName>
</protein>
<dbReference type="OrthoDB" id="1470350at2759"/>
<keyword evidence="3" id="KW-0560">Oxidoreductase</keyword>
<comment type="cofactor">
    <cofactor evidence="5">
        <name>heme</name>
        <dbReference type="ChEBI" id="CHEBI:30413"/>
    </cofactor>
</comment>
<dbReference type="Gene3D" id="1.10.630.10">
    <property type="entry name" value="Cytochrome P450"/>
    <property type="match status" value="1"/>
</dbReference>
<dbReference type="EMBL" id="NMUH01002917">
    <property type="protein sequence ID" value="MQM02777.1"/>
    <property type="molecule type" value="Genomic_DNA"/>
</dbReference>
<name>A0A843W611_COLES</name>
<evidence type="ECO:0000313" key="7">
    <source>
        <dbReference type="Proteomes" id="UP000652761"/>
    </source>
</evidence>
<keyword evidence="2 5" id="KW-0479">Metal-binding</keyword>
<dbReference type="Proteomes" id="UP000652761">
    <property type="component" value="Unassembled WGS sequence"/>
</dbReference>
<feature type="binding site" description="axial binding residue" evidence="5">
    <location>
        <position position="460"/>
    </location>
    <ligand>
        <name>heme</name>
        <dbReference type="ChEBI" id="CHEBI:30413"/>
    </ligand>
    <ligandPart>
        <name>Fe</name>
        <dbReference type="ChEBI" id="CHEBI:18248"/>
    </ligandPart>
</feature>